<evidence type="ECO:0000256" key="2">
    <source>
        <dbReference type="SAM" id="Phobius"/>
    </source>
</evidence>
<feature type="region of interest" description="Disordered" evidence="1">
    <location>
        <begin position="257"/>
        <end position="276"/>
    </location>
</feature>
<keyword evidence="2" id="KW-1133">Transmembrane helix</keyword>
<feature type="transmembrane region" description="Helical" evidence="2">
    <location>
        <begin position="138"/>
        <end position="159"/>
    </location>
</feature>
<name>A0A5N5TGN8_9CRUS</name>
<dbReference type="GO" id="GO:0008374">
    <property type="term" value="F:O-acyltransferase activity"/>
    <property type="evidence" value="ECO:0007669"/>
    <property type="project" value="InterPro"/>
</dbReference>
<evidence type="ECO:0000313" key="4">
    <source>
        <dbReference type="EMBL" id="KAB7505803.1"/>
    </source>
</evidence>
<dbReference type="InterPro" id="IPR045034">
    <property type="entry name" value="O-acyltransferase_WSD1-like"/>
</dbReference>
<reference evidence="4 5" key="1">
    <citation type="journal article" date="2019" name="PLoS Biol.">
        <title>Sex chromosomes control vertical transmission of feminizing Wolbachia symbionts in an isopod.</title>
        <authorList>
            <person name="Becking T."/>
            <person name="Chebbi M.A."/>
            <person name="Giraud I."/>
            <person name="Moumen B."/>
            <person name="Laverre T."/>
            <person name="Caubet Y."/>
            <person name="Peccoud J."/>
            <person name="Gilbert C."/>
            <person name="Cordaux R."/>
        </authorList>
    </citation>
    <scope>NUCLEOTIDE SEQUENCE [LARGE SCALE GENOMIC DNA]</scope>
    <source>
        <strain evidence="4">ANa2</strain>
        <tissue evidence="4">Whole body excluding digestive tract and cuticle</tissue>
    </source>
</reference>
<evidence type="ECO:0000259" key="3">
    <source>
        <dbReference type="Pfam" id="PF06974"/>
    </source>
</evidence>
<dbReference type="GO" id="GO:0005886">
    <property type="term" value="C:plasma membrane"/>
    <property type="evidence" value="ECO:0007669"/>
    <property type="project" value="TreeGrafter"/>
</dbReference>
<accession>A0A5N5TGN8</accession>
<dbReference type="GO" id="GO:0019432">
    <property type="term" value="P:triglyceride biosynthetic process"/>
    <property type="evidence" value="ECO:0007669"/>
    <property type="project" value="TreeGrafter"/>
</dbReference>
<keyword evidence="2" id="KW-0472">Membrane</keyword>
<dbReference type="PANTHER" id="PTHR31650">
    <property type="entry name" value="O-ACYLTRANSFERASE (WSD1-LIKE) FAMILY PROTEIN"/>
    <property type="match status" value="1"/>
</dbReference>
<dbReference type="EMBL" id="SEYY01001101">
    <property type="protein sequence ID" value="KAB7505803.1"/>
    <property type="molecule type" value="Genomic_DNA"/>
</dbReference>
<dbReference type="Proteomes" id="UP000326759">
    <property type="component" value="Unassembled WGS sequence"/>
</dbReference>
<organism evidence="4 5">
    <name type="scientific">Armadillidium nasatum</name>
    <dbReference type="NCBI Taxonomy" id="96803"/>
    <lineage>
        <taxon>Eukaryota</taxon>
        <taxon>Metazoa</taxon>
        <taxon>Ecdysozoa</taxon>
        <taxon>Arthropoda</taxon>
        <taxon>Crustacea</taxon>
        <taxon>Multicrustacea</taxon>
        <taxon>Malacostraca</taxon>
        <taxon>Eumalacostraca</taxon>
        <taxon>Peracarida</taxon>
        <taxon>Isopoda</taxon>
        <taxon>Oniscidea</taxon>
        <taxon>Crinocheta</taxon>
        <taxon>Armadillidiidae</taxon>
        <taxon>Armadillidium</taxon>
    </lineage>
</organism>
<evidence type="ECO:0000256" key="1">
    <source>
        <dbReference type="SAM" id="MobiDB-lite"/>
    </source>
</evidence>
<dbReference type="OrthoDB" id="619536at2759"/>
<keyword evidence="2" id="KW-0812">Transmembrane</keyword>
<proteinExistence type="predicted"/>
<dbReference type="AlphaFoldDB" id="A0A5N5TGN8"/>
<comment type="caution">
    <text evidence="4">The sequence shown here is derived from an EMBL/GenBank/DDBJ whole genome shotgun (WGS) entry which is preliminary data.</text>
</comment>
<gene>
    <name evidence="4" type="ORF">Anas_04460</name>
</gene>
<sequence>MLREIWVVQLSFYGFSCRYEMYLMSKPIDLDFVKEVKQDTNTSINSVLFHCMSYALTSHFKKKKTLLDKVFAVVPVSFQDLTRPIKLKNRFGLIGVLLPTFMDKNQALGSLFPSSCIERLEEVHDFLSYCVRDPSFIAIHWMMIFLSYILPTFLLKVIFTTRGLTTSMSNVIGPQSDLYFTGRPTSDFAFWVPDKSPMGMGVSISGFKGVIRIGLIVDKALMQNRNEGYEFLENYVQELINLREECAAKKKMQKNDLNFRHPKSEEAEKNALKNIP</sequence>
<evidence type="ECO:0000313" key="5">
    <source>
        <dbReference type="Proteomes" id="UP000326759"/>
    </source>
</evidence>
<feature type="domain" description="O-acyltransferase WSD1 C-terminal" evidence="3">
    <location>
        <begin position="89"/>
        <end position="232"/>
    </location>
</feature>
<keyword evidence="5" id="KW-1185">Reference proteome</keyword>
<protein>
    <recommendedName>
        <fullName evidence="3">O-acyltransferase WSD1 C-terminal domain-containing protein</fullName>
    </recommendedName>
</protein>
<dbReference type="InterPro" id="IPR009721">
    <property type="entry name" value="O-acyltransferase_WSD1_C"/>
</dbReference>
<dbReference type="Pfam" id="PF06974">
    <property type="entry name" value="WS_DGAT_C"/>
    <property type="match status" value="1"/>
</dbReference>
<dbReference type="PANTHER" id="PTHR31650:SF1">
    <property type="entry name" value="WAX ESTER SYNTHASE_DIACYLGLYCEROL ACYLTRANSFERASE 4-RELATED"/>
    <property type="match status" value="1"/>
</dbReference>